<evidence type="ECO:0000256" key="4">
    <source>
        <dbReference type="ARBA" id="ARBA00023136"/>
    </source>
</evidence>
<dbReference type="GO" id="GO:0042908">
    <property type="term" value="P:xenobiotic transport"/>
    <property type="evidence" value="ECO:0007669"/>
    <property type="project" value="UniProtKB-ARBA"/>
</dbReference>
<dbReference type="PANTHER" id="PTHR23502:SF33">
    <property type="entry name" value="MAJOR FACILITATOR SUPERFAMILY (MFS) PROFILE DOMAIN-CONTAINING PROTEIN-RELATED"/>
    <property type="match status" value="1"/>
</dbReference>
<keyword evidence="9" id="KW-1185">Reference proteome</keyword>
<dbReference type="Pfam" id="PF07690">
    <property type="entry name" value="MFS_1"/>
    <property type="match status" value="1"/>
</dbReference>
<feature type="transmembrane region" description="Helical" evidence="6">
    <location>
        <begin position="485"/>
        <end position="505"/>
    </location>
</feature>
<dbReference type="InterPro" id="IPR020846">
    <property type="entry name" value="MFS_dom"/>
</dbReference>
<keyword evidence="4 6" id="KW-0472">Membrane</keyword>
<feature type="transmembrane region" description="Helical" evidence="6">
    <location>
        <begin position="351"/>
        <end position="371"/>
    </location>
</feature>
<proteinExistence type="predicted"/>
<feature type="transmembrane region" description="Helical" evidence="6">
    <location>
        <begin position="452"/>
        <end position="473"/>
    </location>
</feature>
<feature type="domain" description="Major facilitator superfamily (MFS) profile" evidence="7">
    <location>
        <begin position="77"/>
        <end position="514"/>
    </location>
</feature>
<feature type="transmembrane region" description="Helical" evidence="6">
    <location>
        <begin position="392"/>
        <end position="411"/>
    </location>
</feature>
<keyword evidence="3 6" id="KW-1133">Transmembrane helix</keyword>
<feature type="compositionally biased region" description="Pro residues" evidence="5">
    <location>
        <begin position="20"/>
        <end position="30"/>
    </location>
</feature>
<reference evidence="8 9" key="1">
    <citation type="submission" date="2016-03" db="EMBL/GenBank/DDBJ databases">
        <authorList>
            <person name="Ploux O."/>
        </authorList>
    </citation>
    <scope>NUCLEOTIDE SEQUENCE [LARGE SCALE GENOMIC DNA]</scope>
    <source>
        <strain evidence="8 9">UAMH 11012</strain>
    </source>
</reference>
<dbReference type="GO" id="GO:0022857">
    <property type="term" value="F:transmembrane transporter activity"/>
    <property type="evidence" value="ECO:0007669"/>
    <property type="project" value="InterPro"/>
</dbReference>
<feature type="transmembrane region" description="Helical" evidence="6">
    <location>
        <begin position="144"/>
        <end position="163"/>
    </location>
</feature>
<dbReference type="FunFam" id="1.20.1250.20:FF:000460">
    <property type="entry name" value="MFS multidrug transporter, putative"/>
    <property type="match status" value="1"/>
</dbReference>
<dbReference type="Proteomes" id="UP000184330">
    <property type="component" value="Unassembled WGS sequence"/>
</dbReference>
<gene>
    <name evidence="8" type="ORF">PAC_00233</name>
</gene>
<evidence type="ECO:0000256" key="5">
    <source>
        <dbReference type="SAM" id="MobiDB-lite"/>
    </source>
</evidence>
<dbReference type="PANTHER" id="PTHR23502">
    <property type="entry name" value="MAJOR FACILITATOR SUPERFAMILY"/>
    <property type="match status" value="1"/>
</dbReference>
<feature type="transmembrane region" description="Helical" evidence="6">
    <location>
        <begin position="201"/>
        <end position="226"/>
    </location>
</feature>
<feature type="compositionally biased region" description="Polar residues" evidence="5">
    <location>
        <begin position="1"/>
        <end position="13"/>
    </location>
</feature>
<organism evidence="8 9">
    <name type="scientific">Phialocephala subalpina</name>
    <dbReference type="NCBI Taxonomy" id="576137"/>
    <lineage>
        <taxon>Eukaryota</taxon>
        <taxon>Fungi</taxon>
        <taxon>Dikarya</taxon>
        <taxon>Ascomycota</taxon>
        <taxon>Pezizomycotina</taxon>
        <taxon>Leotiomycetes</taxon>
        <taxon>Helotiales</taxon>
        <taxon>Mollisiaceae</taxon>
        <taxon>Phialocephala</taxon>
        <taxon>Phialocephala fortinii species complex</taxon>
    </lineage>
</organism>
<feature type="transmembrane region" description="Helical" evidence="6">
    <location>
        <begin position="232"/>
        <end position="252"/>
    </location>
</feature>
<dbReference type="EMBL" id="FJOG01000001">
    <property type="protein sequence ID" value="CZR50361.1"/>
    <property type="molecule type" value="Genomic_DNA"/>
</dbReference>
<dbReference type="Gene3D" id="1.20.1250.20">
    <property type="entry name" value="MFS general substrate transporter like domains"/>
    <property type="match status" value="1"/>
</dbReference>
<feature type="transmembrane region" description="Helical" evidence="6">
    <location>
        <begin position="169"/>
        <end position="194"/>
    </location>
</feature>
<feature type="region of interest" description="Disordered" evidence="5">
    <location>
        <begin position="1"/>
        <end position="44"/>
    </location>
</feature>
<dbReference type="PROSITE" id="PS50850">
    <property type="entry name" value="MFS"/>
    <property type="match status" value="1"/>
</dbReference>
<name>A0A1L7WC58_9HELO</name>
<dbReference type="InterPro" id="IPR005829">
    <property type="entry name" value="Sugar_transporter_CS"/>
</dbReference>
<accession>A0A1L7WC58</accession>
<sequence length="520" mass="56483">MEETLDSTSTTINGKDECTPPSPEPAPEPALPDSKEQPGLTSELYPETDLDRGIVGWDSQDDPCNPRNFPEARKWLLLGFISAIAFLSPLCSSIVAPAVTFIDMEFHNTSSILSSLVVTIFVFGFAVGPLLLSPLSEIFGRRPVLTYANAFFSLWQIGCAKAPSLHTLIAFRFLGGLGASGCLTIGGGVIADLFPVEQRGLANAIFSVGPLFGPVIAPIIGGFIAQRAGWRWVFWVMLIACTVLSTTIAVVNKETNPIVLMRNKVERFKKELGRGDLRSAYEISTTVGANQKRNILLRGMTMPLRMLFSSPILLLLSLYLSFVFGLLYLLFTTVTTLFVNSYGWAPNISGLAYLGIGFGFMLGIVTVAKTSDATVVRLTAANNGVYQPEMRLASCIFFAFFVPISFFWYGWSADKHTHWIVPILGLFPFGFGMMGIFAPIQTYFIDTGGKYAASAVAALTVLRCIFGAFLPLAGPKLFSSLGYGWGNSLLGFIALALIPAPALIFKYGGKIRSKYPVVLE</sequence>
<feature type="transmembrane region" description="Helical" evidence="6">
    <location>
        <begin position="75"/>
        <end position="99"/>
    </location>
</feature>
<keyword evidence="2 6" id="KW-0812">Transmembrane</keyword>
<evidence type="ECO:0000259" key="7">
    <source>
        <dbReference type="PROSITE" id="PS50850"/>
    </source>
</evidence>
<dbReference type="GO" id="GO:0016020">
    <property type="term" value="C:membrane"/>
    <property type="evidence" value="ECO:0007669"/>
    <property type="project" value="UniProtKB-SubCell"/>
</dbReference>
<evidence type="ECO:0000313" key="9">
    <source>
        <dbReference type="Proteomes" id="UP000184330"/>
    </source>
</evidence>
<evidence type="ECO:0000256" key="3">
    <source>
        <dbReference type="ARBA" id="ARBA00022989"/>
    </source>
</evidence>
<comment type="subcellular location">
    <subcellularLocation>
        <location evidence="1">Membrane</location>
        <topology evidence="1">Multi-pass membrane protein</topology>
    </subcellularLocation>
</comment>
<protein>
    <submittedName>
        <fullName evidence="8">Related to synaptic vesicle transporter SVOP and related transporters (Major facilitator superfamily)</fullName>
    </submittedName>
</protein>
<dbReference type="SUPFAM" id="SSF103473">
    <property type="entry name" value="MFS general substrate transporter"/>
    <property type="match status" value="1"/>
</dbReference>
<dbReference type="OrthoDB" id="5296287at2759"/>
<dbReference type="PROSITE" id="PS00216">
    <property type="entry name" value="SUGAR_TRANSPORT_1"/>
    <property type="match status" value="1"/>
</dbReference>
<dbReference type="InterPro" id="IPR036259">
    <property type="entry name" value="MFS_trans_sf"/>
</dbReference>
<dbReference type="AlphaFoldDB" id="A0A1L7WC58"/>
<dbReference type="InterPro" id="IPR011701">
    <property type="entry name" value="MFS"/>
</dbReference>
<evidence type="ECO:0000256" key="6">
    <source>
        <dbReference type="SAM" id="Phobius"/>
    </source>
</evidence>
<evidence type="ECO:0000313" key="8">
    <source>
        <dbReference type="EMBL" id="CZR50361.1"/>
    </source>
</evidence>
<feature type="transmembrane region" description="Helical" evidence="6">
    <location>
        <begin position="417"/>
        <end position="440"/>
    </location>
</feature>
<feature type="transmembrane region" description="Helical" evidence="6">
    <location>
        <begin position="111"/>
        <end position="132"/>
    </location>
</feature>
<dbReference type="STRING" id="576137.A0A1L7WC58"/>
<dbReference type="CDD" id="cd17323">
    <property type="entry name" value="MFS_Tpo1_MDR_like"/>
    <property type="match status" value="1"/>
</dbReference>
<feature type="transmembrane region" description="Helical" evidence="6">
    <location>
        <begin position="307"/>
        <end position="331"/>
    </location>
</feature>
<dbReference type="GO" id="GO:0140115">
    <property type="term" value="P:export across plasma membrane"/>
    <property type="evidence" value="ECO:0007669"/>
    <property type="project" value="UniProtKB-ARBA"/>
</dbReference>
<evidence type="ECO:0000256" key="1">
    <source>
        <dbReference type="ARBA" id="ARBA00004141"/>
    </source>
</evidence>
<evidence type="ECO:0000256" key="2">
    <source>
        <dbReference type="ARBA" id="ARBA00022692"/>
    </source>
</evidence>